<dbReference type="PANTHER" id="PTHR33918">
    <property type="entry name" value="OS01G0704200 PROTEIN"/>
    <property type="match status" value="1"/>
</dbReference>
<feature type="transmembrane region" description="Helical" evidence="1">
    <location>
        <begin position="131"/>
        <end position="150"/>
    </location>
</feature>
<name>A0A6A6MCJ8_HEVBR</name>
<evidence type="ECO:0000313" key="3">
    <source>
        <dbReference type="Proteomes" id="UP000467840"/>
    </source>
</evidence>
<sequence>MELQSVCRGFTAPKLRFPAYRYCISKLGVIVRASSSNSSGNTNLKLLGRDDAAVPADRFHGSEPFRGKSGSASFYGLTHQSVEEGKLVSTPFAEDKGSLLWVLGPVALISSLIVPQFFVANAIEAFIRDEVLVAMFYVGLAIFLLVTDRVQRPYLQFSPKRWGLITGLKGYLTSAFFAMGFKVIFPLLVAYVTWPVLGLPALVSVFPFLVGCIAQRVLRFVWTSGDHLAGL</sequence>
<accession>A0A6A6MCJ8</accession>
<keyword evidence="1" id="KW-0812">Transmembrane</keyword>
<feature type="transmembrane region" description="Helical" evidence="1">
    <location>
        <begin position="171"/>
        <end position="191"/>
    </location>
</feature>
<evidence type="ECO:0000256" key="1">
    <source>
        <dbReference type="SAM" id="Phobius"/>
    </source>
</evidence>
<dbReference type="AlphaFoldDB" id="A0A6A6MCJ8"/>
<keyword evidence="1" id="KW-1133">Transmembrane helix</keyword>
<keyword evidence="1" id="KW-0472">Membrane</keyword>
<keyword evidence="3" id="KW-1185">Reference proteome</keyword>
<feature type="transmembrane region" description="Helical" evidence="1">
    <location>
        <begin position="99"/>
        <end position="119"/>
    </location>
</feature>
<dbReference type="EMBL" id="JAAGAX010000006">
    <property type="protein sequence ID" value="KAF2309946.1"/>
    <property type="molecule type" value="Genomic_DNA"/>
</dbReference>
<comment type="caution">
    <text evidence="2">The sequence shown here is derived from an EMBL/GenBank/DDBJ whole genome shotgun (WGS) entry which is preliminary data.</text>
</comment>
<dbReference type="Proteomes" id="UP000467840">
    <property type="component" value="Chromosome 14"/>
</dbReference>
<organism evidence="2 3">
    <name type="scientific">Hevea brasiliensis</name>
    <name type="common">Para rubber tree</name>
    <name type="synonym">Siphonia brasiliensis</name>
    <dbReference type="NCBI Taxonomy" id="3981"/>
    <lineage>
        <taxon>Eukaryota</taxon>
        <taxon>Viridiplantae</taxon>
        <taxon>Streptophyta</taxon>
        <taxon>Embryophyta</taxon>
        <taxon>Tracheophyta</taxon>
        <taxon>Spermatophyta</taxon>
        <taxon>Magnoliopsida</taxon>
        <taxon>eudicotyledons</taxon>
        <taxon>Gunneridae</taxon>
        <taxon>Pentapetalae</taxon>
        <taxon>rosids</taxon>
        <taxon>fabids</taxon>
        <taxon>Malpighiales</taxon>
        <taxon>Euphorbiaceae</taxon>
        <taxon>Crotonoideae</taxon>
        <taxon>Micrandreae</taxon>
        <taxon>Hevea</taxon>
    </lineage>
</organism>
<evidence type="ECO:0000313" key="2">
    <source>
        <dbReference type="EMBL" id="KAF2309946.1"/>
    </source>
</evidence>
<gene>
    <name evidence="2" type="ORF">GH714_005722</name>
</gene>
<dbReference type="PANTHER" id="PTHR33918:SF4">
    <property type="entry name" value="ABC-2 TYPE TRANSPORTER DOMAIN-CONTAINING PROTEIN"/>
    <property type="match status" value="1"/>
</dbReference>
<feature type="transmembrane region" description="Helical" evidence="1">
    <location>
        <begin position="197"/>
        <end position="218"/>
    </location>
</feature>
<protein>
    <submittedName>
        <fullName evidence="2">Uncharacterized protein</fullName>
    </submittedName>
</protein>
<proteinExistence type="predicted"/>
<dbReference type="GO" id="GO:0009507">
    <property type="term" value="C:chloroplast"/>
    <property type="evidence" value="ECO:0007669"/>
    <property type="project" value="TreeGrafter"/>
</dbReference>
<reference evidence="2 3" key="1">
    <citation type="journal article" date="2020" name="Mol. Plant">
        <title>The Chromosome-Based Rubber Tree Genome Provides New Insights into Spurge Genome Evolution and Rubber Biosynthesis.</title>
        <authorList>
            <person name="Liu J."/>
            <person name="Shi C."/>
            <person name="Shi C.C."/>
            <person name="Li W."/>
            <person name="Zhang Q.J."/>
            <person name="Zhang Y."/>
            <person name="Li K."/>
            <person name="Lu H.F."/>
            <person name="Shi C."/>
            <person name="Zhu S.T."/>
            <person name="Xiao Z.Y."/>
            <person name="Nan H."/>
            <person name="Yue Y."/>
            <person name="Zhu X.G."/>
            <person name="Wu Y."/>
            <person name="Hong X.N."/>
            <person name="Fan G.Y."/>
            <person name="Tong Y."/>
            <person name="Zhang D."/>
            <person name="Mao C.L."/>
            <person name="Liu Y.L."/>
            <person name="Hao S.J."/>
            <person name="Liu W.Q."/>
            <person name="Lv M.Q."/>
            <person name="Zhang H.B."/>
            <person name="Liu Y."/>
            <person name="Hu-Tang G.R."/>
            <person name="Wang J.P."/>
            <person name="Wang J.H."/>
            <person name="Sun Y.H."/>
            <person name="Ni S.B."/>
            <person name="Chen W.B."/>
            <person name="Zhang X.C."/>
            <person name="Jiao Y.N."/>
            <person name="Eichler E.E."/>
            <person name="Li G.H."/>
            <person name="Liu X."/>
            <person name="Gao L.Z."/>
        </authorList>
    </citation>
    <scope>NUCLEOTIDE SEQUENCE [LARGE SCALE GENOMIC DNA]</scope>
    <source>
        <strain evidence="3">cv. GT1</strain>
        <tissue evidence="2">Leaf</tissue>
    </source>
</reference>